<dbReference type="EMBL" id="WBZB01000025">
    <property type="protein sequence ID" value="KAB3529805.1"/>
    <property type="molecule type" value="Genomic_DNA"/>
</dbReference>
<reference evidence="1 2" key="1">
    <citation type="submission" date="2019-10" db="EMBL/GenBank/DDBJ databases">
        <title>Alkaliphilus serpentinus sp. nov. and Alkaliphilus pronyensis sp. nov., two novel anaerobic alkaliphilic species isolated from the serpentinized-hosted hydrothermal field of the Prony Bay (New Caledonia).</title>
        <authorList>
            <person name="Postec A."/>
        </authorList>
    </citation>
    <scope>NUCLEOTIDE SEQUENCE [LARGE SCALE GENOMIC DNA]</scope>
    <source>
        <strain evidence="1 2">LacT</strain>
    </source>
</reference>
<protein>
    <submittedName>
        <fullName evidence="1">TIGR02678 family protein</fullName>
    </submittedName>
</protein>
<evidence type="ECO:0000313" key="1">
    <source>
        <dbReference type="EMBL" id="KAB3529805.1"/>
    </source>
</evidence>
<dbReference type="Pfam" id="PF09661">
    <property type="entry name" value="DUF2398"/>
    <property type="match status" value="1"/>
</dbReference>
<proteinExistence type="predicted"/>
<dbReference type="OrthoDB" id="1654131at2"/>
<name>A0A833M9F6_9FIRM</name>
<dbReference type="Proteomes" id="UP000465601">
    <property type="component" value="Unassembled WGS sequence"/>
</dbReference>
<comment type="caution">
    <text evidence="1">The sequence shown here is derived from an EMBL/GenBank/DDBJ whole genome shotgun (WGS) entry which is preliminary data.</text>
</comment>
<organism evidence="1 2">
    <name type="scientific">Alkaliphilus serpentinus</name>
    <dbReference type="NCBI Taxonomy" id="1482731"/>
    <lineage>
        <taxon>Bacteria</taxon>
        <taxon>Bacillati</taxon>
        <taxon>Bacillota</taxon>
        <taxon>Clostridia</taxon>
        <taxon>Peptostreptococcales</taxon>
        <taxon>Natronincolaceae</taxon>
        <taxon>Alkaliphilus</taxon>
    </lineage>
</organism>
<gene>
    <name evidence="1" type="ORF">F8153_08365</name>
</gene>
<dbReference type="InterPro" id="IPR013494">
    <property type="entry name" value="CHP02678"/>
</dbReference>
<dbReference type="AlphaFoldDB" id="A0A833M9F6"/>
<evidence type="ECO:0000313" key="2">
    <source>
        <dbReference type="Proteomes" id="UP000465601"/>
    </source>
</evidence>
<accession>A0A833M9F6</accession>
<dbReference type="NCBIfam" id="TIGR02678">
    <property type="entry name" value="TIGR02678 family protein"/>
    <property type="match status" value="1"/>
</dbReference>
<sequence>MKELETLLENYWIIKEGNKELYYQLKDSLTAIKPLIEEKLGYQLIVNPYLIKLEKLPGKPEPWMGIDAFDSKVEYGLLCLMLVFLEDKGAEEQFVLSEITEFLQGTYPGEEKLDWTLFHHRKALIKVISFIEEMGLIRKNDGDQQQFINQQDVEVLYESTGISRYFMRHFSGNILNYNSWQDIDEKEWLDLDKERGRVRRNRVYRRLIMSPVVYNEGQEDSDYLYIKNYRNMLQQDIEKYLDADFHLHKNGALLILRQNQHFKDTFPNTKTISDIVLLVNFEIVENIKGGELTIKEDDRILTSASAFEGLVDRVRRKYKEGWSKIYREMSPSKLYDEVTSYMEGFQMIKLEKETKEVIIMPIVGKMIGKYPDDFLKGLEIREDETDNEQMDNEPNGINKFLVL</sequence>
<dbReference type="RefSeq" id="WP_151865904.1">
    <property type="nucleotide sequence ID" value="NZ_WBZB01000025.1"/>
</dbReference>
<keyword evidence="2" id="KW-1185">Reference proteome</keyword>